<name>A0A4D9CY24_9STRA</name>
<proteinExistence type="predicted"/>
<feature type="chain" id="PRO_5020030174" evidence="2">
    <location>
        <begin position="24"/>
        <end position="348"/>
    </location>
</feature>
<evidence type="ECO:0000313" key="4">
    <source>
        <dbReference type="Proteomes" id="UP000355283"/>
    </source>
</evidence>
<dbReference type="EMBL" id="SDOX01000043">
    <property type="protein sequence ID" value="TFJ83364.1"/>
    <property type="molecule type" value="Genomic_DNA"/>
</dbReference>
<reference evidence="3 4" key="1">
    <citation type="submission" date="2019-01" db="EMBL/GenBank/DDBJ databases">
        <title>Nuclear Genome Assembly of the Microalgal Biofuel strain Nannochloropsis salina CCMP1776.</title>
        <authorList>
            <person name="Hovde B."/>
        </authorList>
    </citation>
    <scope>NUCLEOTIDE SEQUENCE [LARGE SCALE GENOMIC DNA]</scope>
    <source>
        <strain evidence="3 4">CCMP1776</strain>
    </source>
</reference>
<comment type="caution">
    <text evidence="3">The sequence shown here is derived from an EMBL/GenBank/DDBJ whole genome shotgun (WGS) entry which is preliminary data.</text>
</comment>
<evidence type="ECO:0000313" key="3">
    <source>
        <dbReference type="EMBL" id="TFJ83364.1"/>
    </source>
</evidence>
<evidence type="ECO:0000256" key="2">
    <source>
        <dbReference type="SAM" id="SignalP"/>
    </source>
</evidence>
<feature type="signal peptide" evidence="2">
    <location>
        <begin position="1"/>
        <end position="23"/>
    </location>
</feature>
<feature type="region of interest" description="Disordered" evidence="1">
    <location>
        <begin position="298"/>
        <end position="320"/>
    </location>
</feature>
<keyword evidence="4" id="KW-1185">Reference proteome</keyword>
<protein>
    <submittedName>
        <fullName evidence="3">Uncharacterized protein</fullName>
    </submittedName>
</protein>
<keyword evidence="2" id="KW-0732">Signal</keyword>
<dbReference type="AlphaFoldDB" id="A0A4D9CY24"/>
<accession>A0A4D9CY24</accession>
<organism evidence="3 4">
    <name type="scientific">Nannochloropsis salina CCMP1776</name>
    <dbReference type="NCBI Taxonomy" id="1027361"/>
    <lineage>
        <taxon>Eukaryota</taxon>
        <taxon>Sar</taxon>
        <taxon>Stramenopiles</taxon>
        <taxon>Ochrophyta</taxon>
        <taxon>Eustigmatophyceae</taxon>
        <taxon>Eustigmatales</taxon>
        <taxon>Monodopsidaceae</taxon>
        <taxon>Microchloropsis</taxon>
        <taxon>Microchloropsis salina</taxon>
    </lineage>
</organism>
<dbReference type="Proteomes" id="UP000355283">
    <property type="component" value="Unassembled WGS sequence"/>
</dbReference>
<dbReference type="OrthoDB" id="10372506at2759"/>
<sequence length="348" mass="36907">MRLPFVSACLVVLGIVPAPIAVAQECPTLTLTGKARPSPKRGVLAGKGHARVTVTLRSKEVVDDLNFKLLLPVGVSPVRSSTRPKPRMYPEVVKNPDGSTAVFWLGFDFVKAKGGKRVFKAKLKVDECAPETLTVTGLAYLVNATDLTTYCATPLASPAVLNVRYSKAKKAATCAPTPAPTVNPAQPFVLFGEGQRCLEAGRLAPFDGRRLLSSFGVERGDTDSTHAEHRQLQSIATPSDCYTYCSLNGGESTPFFFNWNTVTSQCFCCENQCTLIIDPAFNAYEVIVAATGAPTAVPTPVSSAAPTASPTAAPTESPTATPVVLPTQPLTAPCYNHDAHVPTHAFSC</sequence>
<gene>
    <name evidence="3" type="ORF">NSK_005334</name>
</gene>
<evidence type="ECO:0000256" key="1">
    <source>
        <dbReference type="SAM" id="MobiDB-lite"/>
    </source>
</evidence>